<dbReference type="InterPro" id="IPR006708">
    <property type="entry name" value="Pex19"/>
</dbReference>
<feature type="region of interest" description="Disordered" evidence="1">
    <location>
        <begin position="1"/>
        <end position="45"/>
    </location>
</feature>
<dbReference type="GO" id="GO:0045046">
    <property type="term" value="P:protein import into peroxisome membrane"/>
    <property type="evidence" value="ECO:0007669"/>
    <property type="project" value="TreeGrafter"/>
</dbReference>
<keyword evidence="3" id="KW-1185">Reference proteome</keyword>
<organism evidence="2 3">
    <name type="scientific">Jaapia argillacea MUCL 33604</name>
    <dbReference type="NCBI Taxonomy" id="933084"/>
    <lineage>
        <taxon>Eukaryota</taxon>
        <taxon>Fungi</taxon>
        <taxon>Dikarya</taxon>
        <taxon>Basidiomycota</taxon>
        <taxon>Agaricomycotina</taxon>
        <taxon>Agaricomycetes</taxon>
        <taxon>Agaricomycetidae</taxon>
        <taxon>Jaapiales</taxon>
        <taxon>Jaapiaceae</taxon>
        <taxon>Jaapia</taxon>
    </lineage>
</organism>
<feature type="compositionally biased region" description="Gly residues" evidence="1">
    <location>
        <begin position="91"/>
        <end position="102"/>
    </location>
</feature>
<accession>A0A067PLG3</accession>
<proteinExistence type="predicted"/>
<dbReference type="PANTHER" id="PTHR12774:SF2">
    <property type="entry name" value="PEROXISOMAL BIOGENESIS FACTOR 19"/>
    <property type="match status" value="1"/>
</dbReference>
<dbReference type="HOGENOM" id="CLU_043063_0_0_1"/>
<feature type="region of interest" description="Disordered" evidence="1">
    <location>
        <begin position="133"/>
        <end position="160"/>
    </location>
</feature>
<dbReference type="Gene3D" id="1.20.120.900">
    <property type="entry name" value="Pex19, mPTS binding domain"/>
    <property type="match status" value="1"/>
</dbReference>
<dbReference type="Pfam" id="PF04614">
    <property type="entry name" value="Pex19"/>
    <property type="match status" value="1"/>
</dbReference>
<evidence type="ECO:0000256" key="1">
    <source>
        <dbReference type="SAM" id="MobiDB-lite"/>
    </source>
</evidence>
<evidence type="ECO:0000313" key="3">
    <source>
        <dbReference type="Proteomes" id="UP000027265"/>
    </source>
</evidence>
<name>A0A067PLG3_9AGAM</name>
<evidence type="ECO:0008006" key="4">
    <source>
        <dbReference type="Google" id="ProtNLM"/>
    </source>
</evidence>
<dbReference type="EMBL" id="KL197744">
    <property type="protein sequence ID" value="KDQ51862.1"/>
    <property type="molecule type" value="Genomic_DNA"/>
</dbReference>
<dbReference type="STRING" id="933084.A0A067PLG3"/>
<dbReference type="GO" id="GO:0005778">
    <property type="term" value="C:peroxisomal membrane"/>
    <property type="evidence" value="ECO:0007669"/>
    <property type="project" value="TreeGrafter"/>
</dbReference>
<sequence>MSALTKPPVDEDVDDLDDVLDQFTSPASPKIPGPPPPTSIPTASITSPVIPTAVLKSTTAAPNPLEDIDEDFARELAKGMESLMAEIAASGSGGAGSAGAGGETEEEEKEKAFRAAWEAMLIEGMDEAIGAKKPEGADAKKGKGGEKVGSGSGTKPEEEDAFQKTIRQAMDKLKESESSLQADATPGTTNDSLEALLSQLNTALGEGDGETEGELQGLLESMMGQLMSKEVLYEPLKELQDKFPSYLVDNASTISSEDKKRYDSQFIYVKKIVAIFEDPTYKDDDTEKGAVIVNLMNEMQSYGSPPAEIMGPLPPGFDLGPDGLPKVPDNCVIA</sequence>
<dbReference type="OrthoDB" id="21292at2759"/>
<gene>
    <name evidence="2" type="ORF">JAAARDRAFT_40687</name>
</gene>
<reference evidence="3" key="1">
    <citation type="journal article" date="2014" name="Proc. Natl. Acad. Sci. U.S.A.">
        <title>Extensive sampling of basidiomycete genomes demonstrates inadequacy of the white-rot/brown-rot paradigm for wood decay fungi.</title>
        <authorList>
            <person name="Riley R."/>
            <person name="Salamov A.A."/>
            <person name="Brown D.W."/>
            <person name="Nagy L.G."/>
            <person name="Floudas D."/>
            <person name="Held B.W."/>
            <person name="Levasseur A."/>
            <person name="Lombard V."/>
            <person name="Morin E."/>
            <person name="Otillar R."/>
            <person name="Lindquist E.A."/>
            <person name="Sun H."/>
            <person name="LaButti K.M."/>
            <person name="Schmutz J."/>
            <person name="Jabbour D."/>
            <person name="Luo H."/>
            <person name="Baker S.E."/>
            <person name="Pisabarro A.G."/>
            <person name="Walton J.D."/>
            <person name="Blanchette R.A."/>
            <person name="Henrissat B."/>
            <person name="Martin F."/>
            <person name="Cullen D."/>
            <person name="Hibbett D.S."/>
            <person name="Grigoriev I.V."/>
        </authorList>
    </citation>
    <scope>NUCLEOTIDE SEQUENCE [LARGE SCALE GENOMIC DNA]</scope>
    <source>
        <strain evidence="3">MUCL 33604</strain>
    </source>
</reference>
<feature type="region of interest" description="Disordered" evidence="1">
    <location>
        <begin position="89"/>
        <end position="112"/>
    </location>
</feature>
<protein>
    <recommendedName>
        <fullName evidence="4">Pex19-domain-containing protein</fullName>
    </recommendedName>
</protein>
<dbReference type="InParanoid" id="A0A067PLG3"/>
<dbReference type="GO" id="GO:0033328">
    <property type="term" value="F:peroxisome membrane targeting sequence binding"/>
    <property type="evidence" value="ECO:0007669"/>
    <property type="project" value="TreeGrafter"/>
</dbReference>
<dbReference type="InterPro" id="IPR038322">
    <property type="entry name" value="Pex19_C_sf"/>
</dbReference>
<feature type="compositionally biased region" description="Pro residues" evidence="1">
    <location>
        <begin position="29"/>
        <end position="39"/>
    </location>
</feature>
<feature type="compositionally biased region" description="Basic and acidic residues" evidence="1">
    <location>
        <begin position="133"/>
        <end position="146"/>
    </location>
</feature>
<dbReference type="Proteomes" id="UP000027265">
    <property type="component" value="Unassembled WGS sequence"/>
</dbReference>
<feature type="compositionally biased region" description="Acidic residues" evidence="1">
    <location>
        <begin position="10"/>
        <end position="20"/>
    </location>
</feature>
<dbReference type="PANTHER" id="PTHR12774">
    <property type="entry name" value="PEROXISOMAL BIOGENESIS FACTOR 19"/>
    <property type="match status" value="1"/>
</dbReference>
<evidence type="ECO:0000313" key="2">
    <source>
        <dbReference type="EMBL" id="KDQ51862.1"/>
    </source>
</evidence>
<dbReference type="AlphaFoldDB" id="A0A067PLG3"/>